<dbReference type="Gene3D" id="3.40.50.1820">
    <property type="entry name" value="alpha/beta hydrolase"/>
    <property type="match status" value="1"/>
</dbReference>
<accession>A0A6N8U4G6</accession>
<dbReference type="Proteomes" id="UP000434036">
    <property type="component" value="Unassembled WGS sequence"/>
</dbReference>
<dbReference type="PANTHER" id="PTHR43358:SF4">
    <property type="entry name" value="ALPHA_BETA HYDROLASE FOLD-1 DOMAIN-CONTAINING PROTEIN"/>
    <property type="match status" value="1"/>
</dbReference>
<dbReference type="Pfam" id="PF12146">
    <property type="entry name" value="Hydrolase_4"/>
    <property type="match status" value="1"/>
</dbReference>
<feature type="domain" description="Serine aminopeptidase S33" evidence="1">
    <location>
        <begin position="97"/>
        <end position="197"/>
    </location>
</feature>
<dbReference type="InterPro" id="IPR022742">
    <property type="entry name" value="Hydrolase_4"/>
</dbReference>
<keyword evidence="2" id="KW-0378">Hydrolase</keyword>
<dbReference type="InterPro" id="IPR052920">
    <property type="entry name" value="DNA-binding_regulatory"/>
</dbReference>
<dbReference type="RefSeq" id="WP_160624500.1">
    <property type="nucleotide sequence ID" value="NZ_WUUQ01000001.1"/>
</dbReference>
<dbReference type="PANTHER" id="PTHR43358">
    <property type="entry name" value="ALPHA/BETA-HYDROLASE"/>
    <property type="match status" value="1"/>
</dbReference>
<evidence type="ECO:0000259" key="1">
    <source>
        <dbReference type="Pfam" id="PF12146"/>
    </source>
</evidence>
<proteinExistence type="predicted"/>
<dbReference type="GO" id="GO:0016787">
    <property type="term" value="F:hydrolase activity"/>
    <property type="evidence" value="ECO:0007669"/>
    <property type="project" value="UniProtKB-KW"/>
</dbReference>
<comment type="caution">
    <text evidence="2">The sequence shown here is derived from an EMBL/GenBank/DDBJ whole genome shotgun (WGS) entry which is preliminary data.</text>
</comment>
<keyword evidence="3" id="KW-1185">Reference proteome</keyword>
<dbReference type="AlphaFoldDB" id="A0A6N8U4G6"/>
<dbReference type="InterPro" id="IPR029058">
    <property type="entry name" value="AB_hydrolase_fold"/>
</dbReference>
<sequence length="316" mass="34907">MLKKKKFWLIIAAVVVLLFVGGLGFAGNYLVDYALAVDDQGRIGSMGDGVYTGKQDTQAQQEYDAWVKTAETKELHIQSDDGLKLWAKYYHGAKDSHRYVLAVHGYTVDNRDIAPAIVPFVKAGYHVITPDQRGRGQSEGTYLGMGWLEKDDVVNWVEKIVHMDKQAEIVLYGESMGAATVMMASGEKLPANVKAVVEDCGYTSASAMFKNQLKERFGLPDIPFLPAAAVVSQLRAGYNFYDASAIDQIAKSNLPILFIHGGADDYVPTSMGRELYKSYHGEKELLIVAKAGHGQSADVDPETYYHTVFQFLAKYL</sequence>
<organism evidence="2 3">
    <name type="scientific">Copranaerobaculum intestinale</name>
    <dbReference type="NCBI Taxonomy" id="2692629"/>
    <lineage>
        <taxon>Bacteria</taxon>
        <taxon>Bacillati</taxon>
        <taxon>Bacillota</taxon>
        <taxon>Erysipelotrichia</taxon>
        <taxon>Erysipelotrichales</taxon>
        <taxon>Erysipelotrichaceae</taxon>
        <taxon>Copranaerobaculum</taxon>
    </lineage>
</organism>
<reference evidence="2 3" key="1">
    <citation type="submission" date="2019-12" db="EMBL/GenBank/DDBJ databases">
        <authorList>
            <person name="Yang R."/>
        </authorList>
    </citation>
    <scope>NUCLEOTIDE SEQUENCE [LARGE SCALE GENOMIC DNA]</scope>
    <source>
        <strain evidence="2 3">DONG20-135</strain>
    </source>
</reference>
<gene>
    <name evidence="2" type="ORF">GSF08_03885</name>
</gene>
<name>A0A6N8U4G6_9FIRM</name>
<reference evidence="2 3" key="2">
    <citation type="submission" date="2020-01" db="EMBL/GenBank/DDBJ databases">
        <title>Clostridiaceae sp. nov. isolated from the gut of human by culturomics.</title>
        <authorList>
            <person name="Chang Y."/>
        </authorList>
    </citation>
    <scope>NUCLEOTIDE SEQUENCE [LARGE SCALE GENOMIC DNA]</scope>
    <source>
        <strain evidence="2 3">DONG20-135</strain>
    </source>
</reference>
<dbReference type="EMBL" id="WUUQ01000001">
    <property type="protein sequence ID" value="MXQ73076.1"/>
    <property type="molecule type" value="Genomic_DNA"/>
</dbReference>
<evidence type="ECO:0000313" key="2">
    <source>
        <dbReference type="EMBL" id="MXQ73076.1"/>
    </source>
</evidence>
<dbReference type="SUPFAM" id="SSF53474">
    <property type="entry name" value="alpha/beta-Hydrolases"/>
    <property type="match status" value="1"/>
</dbReference>
<protein>
    <submittedName>
        <fullName evidence="2">Alpha/beta fold hydrolase</fullName>
    </submittedName>
</protein>
<evidence type="ECO:0000313" key="3">
    <source>
        <dbReference type="Proteomes" id="UP000434036"/>
    </source>
</evidence>